<evidence type="ECO:0000313" key="10">
    <source>
        <dbReference type="Proteomes" id="UP000184105"/>
    </source>
</evidence>
<feature type="binding site" evidence="7">
    <location>
        <position position="21"/>
    </location>
    <ligand>
        <name>3-phosphoshikimate</name>
        <dbReference type="ChEBI" id="CHEBI:145989"/>
    </ligand>
</feature>
<comment type="caution">
    <text evidence="9">The sequence shown here is derived from an EMBL/GenBank/DDBJ whole genome shotgun (WGS) entry which is preliminary data.</text>
</comment>
<keyword evidence="4 7" id="KW-0808">Transferase</keyword>
<keyword evidence="10" id="KW-1185">Reference proteome</keyword>
<dbReference type="PROSITE" id="PS00885">
    <property type="entry name" value="EPSP_SYNTHASE_2"/>
    <property type="match status" value="1"/>
</dbReference>
<feature type="binding site" evidence="7">
    <location>
        <position position="144"/>
    </location>
    <ligand>
        <name>3-phosphoshikimate</name>
        <dbReference type="ChEBI" id="CHEBI:145989"/>
    </ligand>
</feature>
<keyword evidence="3 7" id="KW-0028">Amino-acid biosynthesis</keyword>
<keyword evidence="7" id="KW-0963">Cytoplasm</keyword>
<dbReference type="PIRSF" id="PIRSF000505">
    <property type="entry name" value="EPSPS"/>
    <property type="match status" value="1"/>
</dbReference>
<protein>
    <recommendedName>
        <fullName evidence="7">3-phosphoshikimate 1-carboxyvinyltransferase</fullName>
        <ecNumber evidence="7">2.5.1.19</ecNumber>
    </recommendedName>
    <alternativeName>
        <fullName evidence="7">5-enolpyruvylshikimate-3-phosphate synthase</fullName>
        <shortName evidence="7">EPSP synthase</shortName>
        <shortName evidence="7">EPSPS</shortName>
    </alternativeName>
</protein>
<feature type="active site" description="Proton acceptor" evidence="7">
    <location>
        <position position="296"/>
    </location>
</feature>
<dbReference type="AlphaFoldDB" id="A0AAX2F1S0"/>
<feature type="binding site" evidence="7">
    <location>
        <position position="143"/>
    </location>
    <ligand>
        <name>3-phosphoshikimate</name>
        <dbReference type="ChEBI" id="CHEBI:145989"/>
    </ligand>
</feature>
<feature type="binding site" evidence="7">
    <location>
        <position position="21"/>
    </location>
    <ligand>
        <name>phosphoenolpyruvate</name>
        <dbReference type="ChEBI" id="CHEBI:58702"/>
    </ligand>
</feature>
<feature type="binding site" evidence="7">
    <location>
        <position position="22"/>
    </location>
    <ligand>
        <name>3-phosphoshikimate</name>
        <dbReference type="ChEBI" id="CHEBI:145989"/>
    </ligand>
</feature>
<keyword evidence="5 7" id="KW-0057">Aromatic amino acid biosynthesis</keyword>
<feature type="binding site" evidence="7">
    <location>
        <position position="69"/>
    </location>
    <ligand>
        <name>phosphoenolpyruvate</name>
        <dbReference type="ChEBI" id="CHEBI:58702"/>
    </ligand>
</feature>
<accession>A0AAX2F1S0</accession>
<comment type="caution">
    <text evidence="7">Lacks conserved residue(s) required for the propagation of feature annotation.</text>
</comment>
<evidence type="ECO:0000256" key="1">
    <source>
        <dbReference type="ARBA" id="ARBA00004811"/>
    </source>
</evidence>
<proteinExistence type="inferred from homology"/>
<comment type="subunit">
    <text evidence="7">Monomer.</text>
</comment>
<feature type="binding site" evidence="7">
    <location>
        <position position="296"/>
    </location>
    <ligand>
        <name>3-phosphoshikimate</name>
        <dbReference type="ChEBI" id="CHEBI:145989"/>
    </ligand>
</feature>
<feature type="binding site" evidence="7">
    <location>
        <position position="171"/>
    </location>
    <ligand>
        <name>3-phosphoshikimate</name>
        <dbReference type="ChEBI" id="CHEBI:145989"/>
    </ligand>
</feature>
<comment type="similarity">
    <text evidence="2 7">Belongs to the EPSP synthase family.</text>
</comment>
<dbReference type="InterPro" id="IPR023193">
    <property type="entry name" value="EPSP_synthase_CS"/>
</dbReference>
<dbReference type="Gene3D" id="3.65.10.10">
    <property type="entry name" value="Enolpyruvate transferase domain"/>
    <property type="match status" value="3"/>
</dbReference>
<feature type="binding site" evidence="7">
    <location>
        <position position="97"/>
    </location>
    <ligand>
        <name>phosphoenolpyruvate</name>
        <dbReference type="ChEBI" id="CHEBI:58702"/>
    </ligand>
</feature>
<dbReference type="InterPro" id="IPR013792">
    <property type="entry name" value="RNA3'P_cycl/enolpyr_Trfase_a/b"/>
</dbReference>
<dbReference type="Pfam" id="PF00275">
    <property type="entry name" value="EPSP_synthase"/>
    <property type="match status" value="1"/>
</dbReference>
<comment type="function">
    <text evidence="7">Catalyzes the transfer of the enolpyruvyl moiety of phosphoenolpyruvate (PEP) to the 5-hydroxyl of shikimate-3-phosphate (S3P) to produce enolpyruvyl shikimate-3-phosphate and inorganic phosphate.</text>
</comment>
<name>A0AAX2F1S0_9BACT</name>
<organism evidence="9 10">
    <name type="scientific">Prevotella scopos JCM 17725</name>
    <dbReference type="NCBI Taxonomy" id="1236518"/>
    <lineage>
        <taxon>Bacteria</taxon>
        <taxon>Pseudomonadati</taxon>
        <taxon>Bacteroidota</taxon>
        <taxon>Bacteroidia</taxon>
        <taxon>Bacteroidales</taxon>
        <taxon>Prevotellaceae</taxon>
        <taxon>Prevotella</taxon>
    </lineage>
</organism>
<dbReference type="PANTHER" id="PTHR21090">
    <property type="entry name" value="AROM/DEHYDROQUINATE SYNTHASE"/>
    <property type="match status" value="1"/>
</dbReference>
<feature type="domain" description="Enolpyruvate transferase" evidence="8">
    <location>
        <begin position="59"/>
        <end position="406"/>
    </location>
</feature>
<dbReference type="RefSeq" id="WP_065367837.1">
    <property type="nucleotide sequence ID" value="NZ_CP016204.1"/>
</dbReference>
<dbReference type="InterPro" id="IPR036968">
    <property type="entry name" value="Enolpyruvate_Tfrase_sf"/>
</dbReference>
<evidence type="ECO:0000259" key="8">
    <source>
        <dbReference type="Pfam" id="PF00275"/>
    </source>
</evidence>
<feature type="binding site" evidence="7">
    <location>
        <position position="397"/>
    </location>
    <ligand>
        <name>phosphoenolpyruvate</name>
        <dbReference type="ChEBI" id="CHEBI:58702"/>
    </ligand>
</feature>
<dbReference type="InterPro" id="IPR006264">
    <property type="entry name" value="EPSP_synthase"/>
</dbReference>
<evidence type="ECO:0000256" key="6">
    <source>
        <dbReference type="ARBA" id="ARBA00044633"/>
    </source>
</evidence>
<feature type="binding site" evidence="7">
    <location>
        <position position="372"/>
    </location>
    <ligand>
        <name>phosphoenolpyruvate</name>
        <dbReference type="ChEBI" id="CHEBI:58702"/>
    </ligand>
</feature>
<evidence type="ECO:0000256" key="2">
    <source>
        <dbReference type="ARBA" id="ARBA00009948"/>
    </source>
</evidence>
<comment type="subcellular location">
    <subcellularLocation>
        <location evidence="7">Cytoplasm</location>
    </subcellularLocation>
</comment>
<comment type="pathway">
    <text evidence="1 7">Metabolic intermediate biosynthesis; chorismate biosynthesis; chorismate from D-erythrose 4-phosphate and phosphoenolpyruvate: step 6/7.</text>
</comment>
<dbReference type="EMBL" id="FQWA01000003">
    <property type="protein sequence ID" value="SHF62607.1"/>
    <property type="molecule type" value="Genomic_DNA"/>
</dbReference>
<dbReference type="GO" id="GO:0005737">
    <property type="term" value="C:cytoplasm"/>
    <property type="evidence" value="ECO:0007669"/>
    <property type="project" value="UniProtKB-SubCell"/>
</dbReference>
<feature type="binding site" evidence="7">
    <location>
        <position position="145"/>
    </location>
    <ligand>
        <name>3-phosphoshikimate</name>
        <dbReference type="ChEBI" id="CHEBI:145989"/>
    </ligand>
</feature>
<feature type="binding site" evidence="7">
    <location>
        <position position="323"/>
    </location>
    <ligand>
        <name>3-phosphoshikimate</name>
        <dbReference type="ChEBI" id="CHEBI:145989"/>
    </ligand>
</feature>
<evidence type="ECO:0000256" key="3">
    <source>
        <dbReference type="ARBA" id="ARBA00022605"/>
    </source>
</evidence>
<feature type="binding site" evidence="7">
    <location>
        <position position="145"/>
    </location>
    <ligand>
        <name>phosphoenolpyruvate</name>
        <dbReference type="ChEBI" id="CHEBI:58702"/>
    </ligand>
</feature>
<dbReference type="GO" id="GO:0003866">
    <property type="term" value="F:3-phosphoshikimate 1-carboxyvinyltransferase activity"/>
    <property type="evidence" value="ECO:0007669"/>
    <property type="project" value="UniProtKB-UniRule"/>
</dbReference>
<dbReference type="InterPro" id="IPR001986">
    <property type="entry name" value="Enolpyruvate_Tfrase_dom"/>
</dbReference>
<reference evidence="9 10" key="1">
    <citation type="submission" date="2016-11" db="EMBL/GenBank/DDBJ databases">
        <authorList>
            <person name="Varghese N."/>
            <person name="Submissions S."/>
        </authorList>
    </citation>
    <scope>NUCLEOTIDE SEQUENCE [LARGE SCALE GENOMIC DNA]</scope>
    <source>
        <strain evidence="9 10">DSM 22613</strain>
    </source>
</reference>
<dbReference type="EC" id="2.5.1.19" evidence="7"/>
<dbReference type="Proteomes" id="UP000184105">
    <property type="component" value="Unassembled WGS sequence"/>
</dbReference>
<dbReference type="SUPFAM" id="SSF55205">
    <property type="entry name" value="EPT/RTPC-like"/>
    <property type="match status" value="1"/>
</dbReference>
<evidence type="ECO:0000313" key="9">
    <source>
        <dbReference type="EMBL" id="SHF62607.1"/>
    </source>
</evidence>
<evidence type="ECO:0000256" key="4">
    <source>
        <dbReference type="ARBA" id="ARBA00022679"/>
    </source>
</evidence>
<comment type="catalytic activity">
    <reaction evidence="6">
        <text>3-phosphoshikimate + phosphoenolpyruvate = 5-O-(1-carboxyvinyl)-3-phosphoshikimate + phosphate</text>
        <dbReference type="Rhea" id="RHEA:21256"/>
        <dbReference type="ChEBI" id="CHEBI:43474"/>
        <dbReference type="ChEBI" id="CHEBI:57701"/>
        <dbReference type="ChEBI" id="CHEBI:58702"/>
        <dbReference type="ChEBI" id="CHEBI:145989"/>
        <dbReference type="EC" id="2.5.1.19"/>
    </reaction>
    <physiologicalReaction direction="left-to-right" evidence="6">
        <dbReference type="Rhea" id="RHEA:21257"/>
    </physiologicalReaction>
</comment>
<dbReference type="PANTHER" id="PTHR21090:SF5">
    <property type="entry name" value="PENTAFUNCTIONAL AROM POLYPEPTIDE"/>
    <property type="match status" value="1"/>
</dbReference>
<sequence length="417" mass="46917">MQYIITCPEHIDTSIMLPASKSISNRALIIQALTRGGMMPENLSDCDDTEVIIRGLSHQSNVIDIKAAGTAMRFMTAYLSVTDGEYTITGTERMKHRPIGILVDALRYLGADIEYVGEEGYPPLHICGKQLDGGTLEIPGNVSSQYISALLMIAPVLTKGLELRLTGNIISRPYIDLTLHLMHEFGVSAEWSDFDTISVSPQVYQQHTYIIESDWSAASYWYEILALKDDQTSKVVLQGLKDGSRQGDSSVRYIFSLLGVKTSFNKDDVHRLSEAILTRHSRMLNRMEYDFTNHPDLAQPLIAVCAILGIPFHFTGLGSLKIKETDRMDAMKREMEKLGYLLHEDNGTILSWDGERCEPMSQPIIDTYEDHRMAMSFAPLAIKLGEIHINNPEVVSKSYPHYWNDLRKAGFHIEQVD</sequence>
<feature type="binding site" evidence="7">
    <location>
        <position position="26"/>
    </location>
    <ligand>
        <name>3-phosphoshikimate</name>
        <dbReference type="ChEBI" id="CHEBI:145989"/>
    </ligand>
</feature>
<dbReference type="GO" id="GO:0009423">
    <property type="term" value="P:chorismate biosynthetic process"/>
    <property type="evidence" value="ECO:0007669"/>
    <property type="project" value="UniProtKB-UniRule"/>
</dbReference>
<dbReference type="GO" id="GO:0009073">
    <property type="term" value="P:aromatic amino acid family biosynthetic process"/>
    <property type="evidence" value="ECO:0007669"/>
    <property type="project" value="UniProtKB-KW"/>
</dbReference>
<dbReference type="GO" id="GO:0008652">
    <property type="term" value="P:amino acid biosynthetic process"/>
    <property type="evidence" value="ECO:0007669"/>
    <property type="project" value="UniProtKB-KW"/>
</dbReference>
<feature type="binding site" evidence="7">
    <location>
        <position position="327"/>
    </location>
    <ligand>
        <name>phosphoenolpyruvate</name>
        <dbReference type="ChEBI" id="CHEBI:58702"/>
    </ligand>
</feature>
<dbReference type="CDD" id="cd01556">
    <property type="entry name" value="EPSP_synthase"/>
    <property type="match status" value="1"/>
</dbReference>
<dbReference type="HAMAP" id="MF_00210">
    <property type="entry name" value="EPSP_synth"/>
    <property type="match status" value="1"/>
</dbReference>
<gene>
    <name evidence="7" type="primary">aroA</name>
    <name evidence="9" type="ORF">SAMN05444364_10363</name>
</gene>
<evidence type="ECO:0000256" key="7">
    <source>
        <dbReference type="HAMAP-Rule" id="MF_00210"/>
    </source>
</evidence>
<evidence type="ECO:0000256" key="5">
    <source>
        <dbReference type="ARBA" id="ARBA00023141"/>
    </source>
</evidence>